<name>A0A4R5CH71_9FLAO</name>
<comment type="similarity">
    <text evidence="1">Belongs to the NAD(P)-dependent epimerase/dehydratase family.</text>
</comment>
<dbReference type="OrthoDB" id="8967463at2"/>
<dbReference type="CDD" id="cd08946">
    <property type="entry name" value="SDR_e"/>
    <property type="match status" value="1"/>
</dbReference>
<dbReference type="AlphaFoldDB" id="A0A4R5CH71"/>
<evidence type="ECO:0000256" key="1">
    <source>
        <dbReference type="ARBA" id="ARBA00007637"/>
    </source>
</evidence>
<reference evidence="3 4" key="1">
    <citation type="submission" date="2019-03" db="EMBL/GenBank/DDBJ databases">
        <title>Flavobacterium AR-3-4 sp. nov. isolated from arctic soil.</title>
        <authorList>
            <person name="Chaudhary D.K."/>
        </authorList>
    </citation>
    <scope>NUCLEOTIDE SEQUENCE [LARGE SCALE GENOMIC DNA]</scope>
    <source>
        <strain evidence="3 4">AR-3-4</strain>
    </source>
</reference>
<accession>A0A4R5CH71</accession>
<evidence type="ECO:0000259" key="2">
    <source>
        <dbReference type="Pfam" id="PF01370"/>
    </source>
</evidence>
<organism evidence="3 4">
    <name type="scientific">Flavobacterium cellulosilyticum</name>
    <dbReference type="NCBI Taxonomy" id="2541731"/>
    <lineage>
        <taxon>Bacteria</taxon>
        <taxon>Pseudomonadati</taxon>
        <taxon>Bacteroidota</taxon>
        <taxon>Flavobacteriia</taxon>
        <taxon>Flavobacteriales</taxon>
        <taxon>Flavobacteriaceae</taxon>
        <taxon>Flavobacterium</taxon>
    </lineage>
</organism>
<sequence>MKDSKILLIGGNGLLGQSLQKELNKNEFTAVFTCSRVSSNSVNHIQGDLLDLDLVRILTAFNFDLIINLTGQITKPIADCLALNSVGIENLIQIIHNSPNCKLIQISTVGVYGSCDFADEFSELNPETPYSNAKCEAEKLLISKLNADRLVIFRVSNLYGEKQLKGVFAYLNKAAESDQILDFNNDGSLVRFFIHTNDCAAIIVEFIRNHIQHSTGIYNVIGTDHYSILQLIQLFEEIKQLKFKINLDIAKPYDNALAISDKKIRKLFDYLPKMNVRSYLQTI</sequence>
<proteinExistence type="inferred from homology"/>
<protein>
    <submittedName>
        <fullName evidence="3">NAD(P)-dependent oxidoreductase</fullName>
    </submittedName>
</protein>
<dbReference type="InterPro" id="IPR001509">
    <property type="entry name" value="Epimerase_deHydtase"/>
</dbReference>
<evidence type="ECO:0000313" key="3">
    <source>
        <dbReference type="EMBL" id="TDD98409.1"/>
    </source>
</evidence>
<dbReference type="Pfam" id="PF01370">
    <property type="entry name" value="Epimerase"/>
    <property type="match status" value="1"/>
</dbReference>
<evidence type="ECO:0000313" key="4">
    <source>
        <dbReference type="Proteomes" id="UP000295479"/>
    </source>
</evidence>
<dbReference type="SUPFAM" id="SSF51735">
    <property type="entry name" value="NAD(P)-binding Rossmann-fold domains"/>
    <property type="match status" value="1"/>
</dbReference>
<comment type="caution">
    <text evidence="3">The sequence shown here is derived from an EMBL/GenBank/DDBJ whole genome shotgun (WGS) entry which is preliminary data.</text>
</comment>
<feature type="domain" description="NAD-dependent epimerase/dehydratase" evidence="2">
    <location>
        <begin position="6"/>
        <end position="220"/>
    </location>
</feature>
<dbReference type="EMBL" id="SMFK01000002">
    <property type="protein sequence ID" value="TDD98409.1"/>
    <property type="molecule type" value="Genomic_DNA"/>
</dbReference>
<dbReference type="Gene3D" id="3.40.50.720">
    <property type="entry name" value="NAD(P)-binding Rossmann-like Domain"/>
    <property type="match status" value="1"/>
</dbReference>
<keyword evidence="4" id="KW-1185">Reference proteome</keyword>
<dbReference type="Proteomes" id="UP000295479">
    <property type="component" value="Unassembled WGS sequence"/>
</dbReference>
<dbReference type="PANTHER" id="PTHR43000">
    <property type="entry name" value="DTDP-D-GLUCOSE 4,6-DEHYDRATASE-RELATED"/>
    <property type="match status" value="1"/>
</dbReference>
<dbReference type="InterPro" id="IPR036291">
    <property type="entry name" value="NAD(P)-bd_dom_sf"/>
</dbReference>
<dbReference type="RefSeq" id="WP_132001988.1">
    <property type="nucleotide sequence ID" value="NZ_SMFK01000002.1"/>
</dbReference>
<gene>
    <name evidence="3" type="ORF">E0F76_04520</name>
</gene>